<keyword evidence="1 6" id="KW-0378">Hydrolase</keyword>
<keyword evidence="4" id="KW-1133">Transmembrane helix</keyword>
<dbReference type="EMBL" id="SDOV01000001">
    <property type="protein sequence ID" value="KAH7645215.1"/>
    <property type="molecule type" value="Genomic_DNA"/>
</dbReference>
<reference evidence="6" key="2">
    <citation type="journal article" date="2021" name="World Allergy Organ. J.">
        <title>Chromosome-level assembly of Dermatophagoides farinae genome and transcriptome reveals two novel allergens Der f 37 and Der f 39.</title>
        <authorList>
            <person name="Chen J."/>
            <person name="Cai Z."/>
            <person name="Fan D."/>
            <person name="Hu J."/>
            <person name="Hou Y."/>
            <person name="He Y."/>
            <person name="Zhang Z."/>
            <person name="Zhao Z."/>
            <person name="Gao P."/>
            <person name="Hu W."/>
            <person name="Sun J."/>
            <person name="Li J."/>
            <person name="Ji K."/>
        </authorList>
    </citation>
    <scope>NUCLEOTIDE SEQUENCE</scope>
    <source>
        <strain evidence="6">JKM2019</strain>
    </source>
</reference>
<feature type="region of interest" description="Disordered" evidence="3">
    <location>
        <begin position="255"/>
        <end position="274"/>
    </location>
</feature>
<dbReference type="AlphaFoldDB" id="A0A9D4P8U9"/>
<feature type="compositionally biased region" description="Acidic residues" evidence="3">
    <location>
        <begin position="257"/>
        <end position="274"/>
    </location>
</feature>
<organism evidence="6">
    <name type="scientific">Dermatophagoides farinae</name>
    <name type="common">American house dust mite</name>
    <dbReference type="NCBI Taxonomy" id="6954"/>
    <lineage>
        <taxon>Eukaryota</taxon>
        <taxon>Metazoa</taxon>
        <taxon>Ecdysozoa</taxon>
        <taxon>Arthropoda</taxon>
        <taxon>Chelicerata</taxon>
        <taxon>Arachnida</taxon>
        <taxon>Acari</taxon>
        <taxon>Acariformes</taxon>
        <taxon>Sarcoptiformes</taxon>
        <taxon>Astigmata</taxon>
        <taxon>Psoroptidia</taxon>
        <taxon>Analgoidea</taxon>
        <taxon>Pyroglyphidae</taxon>
        <taxon>Dermatophagoidinae</taxon>
        <taxon>Dermatophagoides</taxon>
    </lineage>
</organism>
<evidence type="ECO:0000256" key="3">
    <source>
        <dbReference type="SAM" id="MobiDB-lite"/>
    </source>
</evidence>
<dbReference type="Proteomes" id="UP000828236">
    <property type="component" value="Unassembled WGS sequence"/>
</dbReference>
<reference evidence="6" key="1">
    <citation type="submission" date="2020-06" db="EMBL/GenBank/DDBJ databases">
        <authorList>
            <person name="Ji K."/>
            <person name="Li J."/>
        </authorList>
    </citation>
    <scope>NUCLEOTIDE SEQUENCE</scope>
    <source>
        <strain evidence="6">JKM2019</strain>
        <tissue evidence="6">Whole body</tissue>
    </source>
</reference>
<sequence>MIKSKIRQKTSSASSSVRGGSLSRKKFHKYSFTPSNDYGLVISNEIDVITTTENEDDSRSDLATINTDDDDEKLLIIENNDNDEYYPDYEFQLLFDRLKERIQSEKVRKRKIDSVADKIGKDFSKSKNIIREKLLHEISSGCKIEKSDDDKDSKITTGIPSSIIFEYLKIPCGFSYTAINPNYFRFIHRMENVSLQEMFEDFEQKPKLYTFFKKIGPKILNAAYGSANINKAKFIHEYQEAMFAMLQYQQMKNLKSEDDDQDMDDDDDDDDDEVNQAIDDEFDSIVQSIDSAKTNKFRNAALTLDPLLESAMSLKDFQYQVLGVKEENPRIVPSKYRFIFKCWTCKYYYRFGQTQQEFFQFQFKDFCSIRCLTANVRNNGRCTFCYRQSDPATTLLKDSPLDWQTCSYTLTFYHPEDLGQDYLETFHNQQHYQRYLESNRRCHICQIELLEDLGDTIKSLRMKYSNNETRTLYFCHKHQNEISIRSWSGKSTEHPPKCTTCFQELTIDISYPDDQFFDKQNLVFCTKYCKLFYFKQKQMARQNHYDCSVCYRRITIDHGNYDDQFRYYLIRCLWTWYPVCSPRCYQKFRHDYGFNVDCEQCSLASKSHSDMISIMQFNAECKSSPLEIKHYCSLKCFIRMKKLKSISTFHPLPIRFRKYTCDTRFERDIIDEKCLKCSQKFLKMRGSLWQFCSYECFHHYHRVNYSMIRCIFQQEEQQSSKTDEQLFDSICCTEISKKLSSSSKEKDYKSQKIDKQQQQQPDNFKKMTMTTATMMMKTTTDVEQQHIKQSRLNTIRKKISQKQKQKNPNHHHHHSLIIATIVSFILAIIYGSLVAFRLFNHFMNDGPKKFFQQINIRHNRPTIIDDPIYGEHCYYKVKDDVRIHYVDSGDIDRPIIFFLHGFPECWFSWRYQLQEFRKDYRTIAISLRGYGDSDKPSNLSAYSITTLIDDYYELIQHTTKSSRHMDRKIIMIGHDWGGLIAWYFTMLYPELIDKLIIMNASHPAIFIRHIQNDWQQFLQSWFIFFFQLPWLPELMFRCNDMKIFEKMFGPFIRDEQELDVYKYYFQTFLDCQCPINYYRAFIRGYGHHDLLKRLNQAKRSFESSLIDTTTLIIWSDQNAINITNTTATTDVQCMIPSLVRESAMLCRKSIIKFINNGSHWIHFEKPREINQIIRQFLSNALPPHEHVNDGGGGGKNNSGS</sequence>
<proteinExistence type="inferred from homology"/>
<dbReference type="Gene3D" id="3.40.50.1820">
    <property type="entry name" value="alpha/beta hydrolase"/>
    <property type="match status" value="1"/>
</dbReference>
<protein>
    <submittedName>
        <fullName evidence="6">Soluble epoxide hydrolase-like protein</fullName>
    </submittedName>
</protein>
<dbReference type="GO" id="GO:0004301">
    <property type="term" value="F:epoxide hydrolase activity"/>
    <property type="evidence" value="ECO:0007669"/>
    <property type="project" value="UniProtKB-ARBA"/>
</dbReference>
<dbReference type="PANTHER" id="PTHR43329">
    <property type="entry name" value="EPOXIDE HYDROLASE"/>
    <property type="match status" value="1"/>
</dbReference>
<feature type="transmembrane region" description="Helical" evidence="4">
    <location>
        <begin position="969"/>
        <end position="988"/>
    </location>
</feature>
<dbReference type="PRINTS" id="PR00412">
    <property type="entry name" value="EPOXHYDRLASE"/>
</dbReference>
<dbReference type="SUPFAM" id="SSF53474">
    <property type="entry name" value="alpha/beta-Hydrolases"/>
    <property type="match status" value="1"/>
</dbReference>
<dbReference type="PRINTS" id="PR00111">
    <property type="entry name" value="ABHYDROLASE"/>
</dbReference>
<dbReference type="Pfam" id="PF00561">
    <property type="entry name" value="Abhydrolase_1"/>
    <property type="match status" value="1"/>
</dbReference>
<comment type="caution">
    <text evidence="6">The sequence shown here is derived from an EMBL/GenBank/DDBJ whole genome shotgun (WGS) entry which is preliminary data.</text>
</comment>
<gene>
    <name evidence="6" type="ORF">HUG17_0753</name>
</gene>
<evidence type="ECO:0000259" key="5">
    <source>
        <dbReference type="Pfam" id="PF00561"/>
    </source>
</evidence>
<dbReference type="InterPro" id="IPR029058">
    <property type="entry name" value="AB_hydrolase_fold"/>
</dbReference>
<accession>A0A9D4P8U9</accession>
<feature type="transmembrane region" description="Helical" evidence="4">
    <location>
        <begin position="816"/>
        <end position="839"/>
    </location>
</feature>
<evidence type="ECO:0000313" key="6">
    <source>
        <dbReference type="EMBL" id="KAH7645215.1"/>
    </source>
</evidence>
<dbReference type="InterPro" id="IPR000639">
    <property type="entry name" value="Epox_hydrolase-like"/>
</dbReference>
<feature type="region of interest" description="Disordered" evidence="3">
    <location>
        <begin position="1"/>
        <end position="20"/>
    </location>
</feature>
<feature type="compositionally biased region" description="Low complexity" evidence="3">
    <location>
        <begin position="11"/>
        <end position="20"/>
    </location>
</feature>
<feature type="domain" description="AB hydrolase-1" evidence="5">
    <location>
        <begin position="894"/>
        <end position="1165"/>
    </location>
</feature>
<keyword evidence="4" id="KW-0812">Transmembrane</keyword>
<name>A0A9D4P8U9_DERFA</name>
<evidence type="ECO:0000256" key="1">
    <source>
        <dbReference type="ARBA" id="ARBA00022801"/>
    </source>
</evidence>
<evidence type="ECO:0000256" key="4">
    <source>
        <dbReference type="SAM" id="Phobius"/>
    </source>
</evidence>
<comment type="similarity">
    <text evidence="2">Belongs to the AB hydrolase superfamily. Epoxide hydrolase family.</text>
</comment>
<dbReference type="InterPro" id="IPR000073">
    <property type="entry name" value="AB_hydrolase_1"/>
</dbReference>
<keyword evidence="4" id="KW-0472">Membrane</keyword>
<evidence type="ECO:0000256" key="2">
    <source>
        <dbReference type="ARBA" id="ARBA00038334"/>
    </source>
</evidence>